<dbReference type="RefSeq" id="WP_306872502.1">
    <property type="nucleotide sequence ID" value="NZ_JAUSRB010000002.1"/>
</dbReference>
<dbReference type="PANTHER" id="PTHR43233">
    <property type="entry name" value="FAMILY N-ACETYLTRANSFERASE, PUTATIVE (AFU_ORTHOLOGUE AFUA_6G03350)-RELATED"/>
    <property type="match status" value="1"/>
</dbReference>
<evidence type="ECO:0000313" key="3">
    <source>
        <dbReference type="Proteomes" id="UP001230426"/>
    </source>
</evidence>
<sequence>MRCENYVVDDDADRIDVDIVHSFLSKQAPWAANIPRETVVRSLRTSLCLGAYTTGGAQVGFVRVVTDNATFAWICDVFVLPEHRGCGLGDRLVRAAIEHPRVAGVRRVLLATTDAHGLYSRWGFSPVPDHQFMEICRAPRQLWPESTEVTSIRANGH</sequence>
<dbReference type="InterPro" id="IPR016181">
    <property type="entry name" value="Acyl_CoA_acyltransferase"/>
</dbReference>
<name>A0ABT9RIB4_9ACTN</name>
<dbReference type="InterPro" id="IPR053144">
    <property type="entry name" value="Acetyltransferase_Butenolide"/>
</dbReference>
<gene>
    <name evidence="2" type="ORF">J2S55_008305</name>
</gene>
<feature type="domain" description="N-acetyltransferase" evidence="1">
    <location>
        <begin position="7"/>
        <end position="144"/>
    </location>
</feature>
<dbReference type="SUPFAM" id="SSF55729">
    <property type="entry name" value="Acyl-CoA N-acyltransferases (Nat)"/>
    <property type="match status" value="1"/>
</dbReference>
<dbReference type="Pfam" id="PF00583">
    <property type="entry name" value="Acetyltransf_1"/>
    <property type="match status" value="1"/>
</dbReference>
<dbReference type="Proteomes" id="UP001230426">
    <property type="component" value="Unassembled WGS sequence"/>
</dbReference>
<dbReference type="PROSITE" id="PS51186">
    <property type="entry name" value="GNAT"/>
    <property type="match status" value="1"/>
</dbReference>
<dbReference type="CDD" id="cd04301">
    <property type="entry name" value="NAT_SF"/>
    <property type="match status" value="1"/>
</dbReference>
<comment type="caution">
    <text evidence="2">The sequence shown here is derived from an EMBL/GenBank/DDBJ whole genome shotgun (WGS) entry which is preliminary data.</text>
</comment>
<accession>A0ABT9RIB4</accession>
<evidence type="ECO:0000313" key="2">
    <source>
        <dbReference type="EMBL" id="MDP9869039.1"/>
    </source>
</evidence>
<protein>
    <submittedName>
        <fullName evidence="2">GNAT superfamily N-acetyltransferase</fullName>
    </submittedName>
</protein>
<dbReference type="Gene3D" id="3.40.630.30">
    <property type="match status" value="1"/>
</dbReference>
<dbReference type="InterPro" id="IPR000182">
    <property type="entry name" value="GNAT_dom"/>
</dbReference>
<dbReference type="PANTHER" id="PTHR43233:SF1">
    <property type="entry name" value="FAMILY N-ACETYLTRANSFERASE, PUTATIVE (AFU_ORTHOLOGUE AFUA_6G03350)-RELATED"/>
    <property type="match status" value="1"/>
</dbReference>
<proteinExistence type="predicted"/>
<evidence type="ECO:0000259" key="1">
    <source>
        <dbReference type="PROSITE" id="PS51186"/>
    </source>
</evidence>
<reference evidence="2 3" key="1">
    <citation type="submission" date="2023-07" db="EMBL/GenBank/DDBJ databases">
        <title>Sequencing the genomes of 1000 actinobacteria strains.</title>
        <authorList>
            <person name="Klenk H.-P."/>
        </authorList>
    </citation>
    <scope>NUCLEOTIDE SEQUENCE [LARGE SCALE GENOMIC DNA]</scope>
    <source>
        <strain evidence="2 3">DSM 44109</strain>
    </source>
</reference>
<keyword evidence="3" id="KW-1185">Reference proteome</keyword>
<organism evidence="2 3">
    <name type="scientific">Streptosporangium brasiliense</name>
    <dbReference type="NCBI Taxonomy" id="47480"/>
    <lineage>
        <taxon>Bacteria</taxon>
        <taxon>Bacillati</taxon>
        <taxon>Actinomycetota</taxon>
        <taxon>Actinomycetes</taxon>
        <taxon>Streptosporangiales</taxon>
        <taxon>Streptosporangiaceae</taxon>
        <taxon>Streptosporangium</taxon>
    </lineage>
</organism>
<dbReference type="EMBL" id="JAUSRB010000002">
    <property type="protein sequence ID" value="MDP9869039.1"/>
    <property type="molecule type" value="Genomic_DNA"/>
</dbReference>